<reference evidence="3 4" key="1">
    <citation type="submission" date="2019-09" db="EMBL/GenBank/DDBJ databases">
        <title>The hologenome of the rock-dwelling lichen Lasallia pustulata.</title>
        <authorList>
            <person name="Greshake Tzovaras B."/>
            <person name="Segers F."/>
            <person name="Bicker A."/>
            <person name="Dal Grande F."/>
            <person name="Otte J."/>
            <person name="Hankeln T."/>
            <person name="Schmitt I."/>
            <person name="Ebersberger I."/>
        </authorList>
    </citation>
    <scope>NUCLEOTIDE SEQUENCE [LARGE SCALE GENOMIC DNA]</scope>
    <source>
        <strain evidence="3">A1-1</strain>
    </source>
</reference>
<evidence type="ECO:0000313" key="4">
    <source>
        <dbReference type="Proteomes" id="UP000324767"/>
    </source>
</evidence>
<name>A0A5M8PXY0_9LECA</name>
<keyword evidence="2" id="KW-0812">Transmembrane</keyword>
<dbReference type="PANTHER" id="PTHR31735:SF1">
    <property type="entry name" value="VACUOLAR MEMBRANE PROTEIN YPL162C"/>
    <property type="match status" value="1"/>
</dbReference>
<keyword evidence="2" id="KW-1133">Transmembrane helix</keyword>
<evidence type="ECO:0000256" key="2">
    <source>
        <dbReference type="SAM" id="Phobius"/>
    </source>
</evidence>
<evidence type="ECO:0000256" key="1">
    <source>
        <dbReference type="SAM" id="MobiDB-lite"/>
    </source>
</evidence>
<accession>A0A5M8PXY0</accession>
<feature type="transmembrane region" description="Helical" evidence="2">
    <location>
        <begin position="168"/>
        <end position="191"/>
    </location>
</feature>
<feature type="compositionally biased region" description="Acidic residues" evidence="1">
    <location>
        <begin position="305"/>
        <end position="326"/>
    </location>
</feature>
<proteinExistence type="predicted"/>
<evidence type="ECO:0008006" key="5">
    <source>
        <dbReference type="Google" id="ProtNLM"/>
    </source>
</evidence>
<dbReference type="InterPro" id="IPR022127">
    <property type="entry name" value="STIMATE/YPL162C"/>
</dbReference>
<feature type="compositionally biased region" description="Basic and acidic residues" evidence="1">
    <location>
        <begin position="380"/>
        <end position="394"/>
    </location>
</feature>
<evidence type="ECO:0000313" key="3">
    <source>
        <dbReference type="EMBL" id="KAA6413563.1"/>
    </source>
</evidence>
<keyword evidence="2" id="KW-0472">Membrane</keyword>
<feature type="transmembrane region" description="Helical" evidence="2">
    <location>
        <begin position="265"/>
        <end position="287"/>
    </location>
</feature>
<dbReference type="PANTHER" id="PTHR31735">
    <property type="entry name" value="VACUOLAR MEMBRANE PROTEIN YPL162C"/>
    <property type="match status" value="1"/>
</dbReference>
<dbReference type="Pfam" id="PF12400">
    <property type="entry name" value="STIMATE"/>
    <property type="match status" value="1"/>
</dbReference>
<comment type="caution">
    <text evidence="3">The sequence shown here is derived from an EMBL/GenBank/DDBJ whole genome shotgun (WGS) entry which is preliminary data.</text>
</comment>
<dbReference type="EMBL" id="VXIT01000004">
    <property type="protein sequence ID" value="KAA6413563.1"/>
    <property type="molecule type" value="Genomic_DNA"/>
</dbReference>
<feature type="transmembrane region" description="Helical" evidence="2">
    <location>
        <begin position="130"/>
        <end position="148"/>
    </location>
</feature>
<feature type="transmembrane region" description="Helical" evidence="2">
    <location>
        <begin position="226"/>
        <end position="250"/>
    </location>
</feature>
<organism evidence="3 4">
    <name type="scientific">Lasallia pustulata</name>
    <dbReference type="NCBI Taxonomy" id="136370"/>
    <lineage>
        <taxon>Eukaryota</taxon>
        <taxon>Fungi</taxon>
        <taxon>Dikarya</taxon>
        <taxon>Ascomycota</taxon>
        <taxon>Pezizomycotina</taxon>
        <taxon>Lecanoromycetes</taxon>
        <taxon>OSLEUM clade</taxon>
        <taxon>Umbilicariomycetidae</taxon>
        <taxon>Umbilicariales</taxon>
        <taxon>Umbilicariaceae</taxon>
        <taxon>Lasallia</taxon>
    </lineage>
</organism>
<dbReference type="OrthoDB" id="431202at2759"/>
<dbReference type="AlphaFoldDB" id="A0A5M8PXY0"/>
<dbReference type="GO" id="GO:0016020">
    <property type="term" value="C:membrane"/>
    <property type="evidence" value="ECO:0007669"/>
    <property type="project" value="TreeGrafter"/>
</dbReference>
<protein>
    <recommendedName>
        <fullName evidence="5">Vacuolar membrane protein</fullName>
    </recommendedName>
</protein>
<feature type="transmembrane region" description="Helical" evidence="2">
    <location>
        <begin position="87"/>
        <end position="109"/>
    </location>
</feature>
<sequence>MNSFSGLLPSPTSVSGYAASYNPFAPNLGPVVAVASMLPTATVMDTLSSAAASSSTFLDVISATSTAVIESGKGSKHHGAENGECKLLGPFALFIQGALGALALLSLVYKRWRERPQRPVKIWAFDASKQVVGSLLLHIANLFMSMFSSGQIVSAATIAGYQANPCSFYLLNLAIDTTIGIPILIVLLRLLTHAFSLTPIGNPPESIHSGNYGHPPRATWWLKQSLIYFIGLLGMKICVFFIFQICPWIVRVGDWSLRWTEGNEAIQVIFVMLLFPVIMNAIQYYIIDSFIKDQKPTDHEPIPSEGDEDEDVDQGLDGAFDSEDEAGIAKNVETTEDSGTENKDSAFVSSKKLRDYDPDKDGDARTSIAGSGSGSTSSGDDGKDADKQAARRAT</sequence>
<gene>
    <name evidence="3" type="ORF">FRX48_03309</name>
</gene>
<feature type="compositionally biased region" description="Basic and acidic residues" evidence="1">
    <location>
        <begin position="352"/>
        <end position="364"/>
    </location>
</feature>
<feature type="region of interest" description="Disordered" evidence="1">
    <location>
        <begin position="296"/>
        <end position="394"/>
    </location>
</feature>
<dbReference type="Proteomes" id="UP000324767">
    <property type="component" value="Unassembled WGS sequence"/>
</dbReference>